<dbReference type="InterPro" id="IPR013783">
    <property type="entry name" value="Ig-like_fold"/>
</dbReference>
<evidence type="ECO:0000256" key="1">
    <source>
        <dbReference type="ARBA" id="ARBA00022670"/>
    </source>
</evidence>
<organism evidence="4 5">
    <name type="scientific">Actinacidiphila rubida</name>
    <dbReference type="NCBI Taxonomy" id="310780"/>
    <lineage>
        <taxon>Bacteria</taxon>
        <taxon>Bacillati</taxon>
        <taxon>Actinomycetota</taxon>
        <taxon>Actinomycetes</taxon>
        <taxon>Kitasatosporales</taxon>
        <taxon>Streptomycetaceae</taxon>
        <taxon>Actinacidiphila</taxon>
    </lineage>
</organism>
<dbReference type="Pfam" id="PF05345">
    <property type="entry name" value="He_PIG"/>
    <property type="match status" value="1"/>
</dbReference>
<dbReference type="GO" id="GO:0005975">
    <property type="term" value="P:carbohydrate metabolic process"/>
    <property type="evidence" value="ECO:0007669"/>
    <property type="project" value="UniProtKB-ARBA"/>
</dbReference>
<dbReference type="GO" id="GO:0016020">
    <property type="term" value="C:membrane"/>
    <property type="evidence" value="ECO:0007669"/>
    <property type="project" value="InterPro"/>
</dbReference>
<dbReference type="SUPFAM" id="SSF56300">
    <property type="entry name" value="Metallo-dependent phosphatases"/>
    <property type="match status" value="1"/>
</dbReference>
<sequence>MNLSRRSLLAAGTLGVLVTALDPLGRACGKAATAAAATPQAGPAVTTLDRTLVRTDLGNGYFGITTGPGEPHLVRRLFPSGTPPQMTRSLIAFAQISDMQIMDQKSPARVEYLDEYDDAGAPHFASWGTDSAYRPHEMLSAQLADSMCRAVQRVGSGPVTGLPLKLTLVTGDAVDNAQYNETRWYIDLLDGGTVQPDSGIIGGGDQSVSGGVRGPDARYWICEDQPQFQGPKYANFPTVPGLLGASRKAFSANGLGMPWYAAIGNHDLLVQGNADLGMVDFFSEDLLNHIAVGSSKIARVTGLPDQLGSTLSALEDVLESVFTGDFSIESHTVRADANRRLLSKSEFIQEHFTTAALPGPAGHGFGTSGGNGYYAIPSGPDDLFQFLCLDTVDETSFGADGIIDDTQFAWLEAQLKANSSRYRPDLTSGTFVANPGVQDKLIVLFCHHTLATMTKDSPGRQGPAVRDLLLRFPNVIMMVNGHTHANNLWPHVVEFDDTGNRNGFWEVNTASHIDWPVQSRLIEVAEGDGVLSLYTTMVDADAPLSFGGDISTPAGLASLGRELATNDPQEVSRGIDLRRDGETAPGDNPAQNRNAQLLMPCPFPLFSVRPVAPVSRDLNVPLDGARQIALTATGAVGAVTWSAQGLPPGLSLDPAAGTITGIPTQAGTYTVTATATDSLPESTTTTFTLTVVAYESWTTMTDHRVLAIPDLSTVYRDAPNSAAGFASASSFVHVDITHTYVGDLIINLIGTSGRVYPLRYRLGGSADNIDESYAVDLSSERRAGLWRLQITDAAAQDSGKLNLVTFSL</sequence>
<dbReference type="EMBL" id="FODD01000027">
    <property type="protein sequence ID" value="SEO47012.1"/>
    <property type="molecule type" value="Genomic_DNA"/>
</dbReference>
<gene>
    <name evidence="4" type="ORF">SAMN05216267_102785</name>
</gene>
<evidence type="ECO:0000256" key="2">
    <source>
        <dbReference type="ARBA" id="ARBA00022801"/>
    </source>
</evidence>
<dbReference type="RefSeq" id="WP_069463421.1">
    <property type="nucleotide sequence ID" value="NZ_FODD01000027.1"/>
</dbReference>
<dbReference type="Proteomes" id="UP000181951">
    <property type="component" value="Unassembled WGS sequence"/>
</dbReference>
<dbReference type="InterPro" id="IPR015919">
    <property type="entry name" value="Cadherin-like_sf"/>
</dbReference>
<dbReference type="NCBIfam" id="TIGR03767">
    <property type="entry name" value="P_acnes_RR"/>
    <property type="match status" value="1"/>
</dbReference>
<keyword evidence="5" id="KW-1185">Reference proteome</keyword>
<dbReference type="AlphaFoldDB" id="A0A1H8PYC0"/>
<dbReference type="Gene3D" id="3.60.21.10">
    <property type="match status" value="1"/>
</dbReference>
<dbReference type="PROSITE" id="PS51318">
    <property type="entry name" value="TAT"/>
    <property type="match status" value="1"/>
</dbReference>
<dbReference type="InterPro" id="IPR008979">
    <property type="entry name" value="Galactose-bd-like_sf"/>
</dbReference>
<dbReference type="STRING" id="310780.SAMN05216267_102785"/>
<dbReference type="InterPro" id="IPR029052">
    <property type="entry name" value="Metallo-depent_PP-like"/>
</dbReference>
<dbReference type="SUPFAM" id="SSF49313">
    <property type="entry name" value="Cadherin-like"/>
    <property type="match status" value="1"/>
</dbReference>
<dbReference type="SUPFAM" id="SSF49785">
    <property type="entry name" value="Galactose-binding domain-like"/>
    <property type="match status" value="1"/>
</dbReference>
<evidence type="ECO:0000259" key="3">
    <source>
        <dbReference type="PROSITE" id="PS51829"/>
    </source>
</evidence>
<accession>A0A1H8PYC0</accession>
<feature type="domain" description="P/Homo B" evidence="3">
    <location>
        <begin position="678"/>
        <end position="808"/>
    </location>
</feature>
<evidence type="ECO:0000313" key="4">
    <source>
        <dbReference type="EMBL" id="SEO47012.1"/>
    </source>
</evidence>
<dbReference type="Gene3D" id="2.60.40.10">
    <property type="entry name" value="Immunoglobulins"/>
    <property type="match status" value="1"/>
</dbReference>
<dbReference type="Gene3D" id="2.60.120.260">
    <property type="entry name" value="Galactose-binding domain-like"/>
    <property type="match status" value="1"/>
</dbReference>
<reference evidence="4 5" key="1">
    <citation type="submission" date="2016-10" db="EMBL/GenBank/DDBJ databases">
        <authorList>
            <person name="de Groot N.N."/>
        </authorList>
    </citation>
    <scope>NUCLEOTIDE SEQUENCE [LARGE SCALE GENOMIC DNA]</scope>
    <source>
        <strain evidence="4 5">CGMCC 4.2026</strain>
    </source>
</reference>
<dbReference type="InterPro" id="IPR006311">
    <property type="entry name" value="TAT_signal"/>
</dbReference>
<dbReference type="InterPro" id="IPR002884">
    <property type="entry name" value="P_dom"/>
</dbReference>
<dbReference type="GO" id="GO:0005509">
    <property type="term" value="F:calcium ion binding"/>
    <property type="evidence" value="ECO:0007669"/>
    <property type="project" value="InterPro"/>
</dbReference>
<dbReference type="Pfam" id="PF01483">
    <property type="entry name" value="P_proprotein"/>
    <property type="match status" value="1"/>
</dbReference>
<keyword evidence="2" id="KW-0378">Hydrolase</keyword>
<proteinExistence type="predicted"/>
<dbReference type="GO" id="GO:0004252">
    <property type="term" value="F:serine-type endopeptidase activity"/>
    <property type="evidence" value="ECO:0007669"/>
    <property type="project" value="InterPro"/>
</dbReference>
<name>A0A1H8PYC0_9ACTN</name>
<dbReference type="InterPro" id="IPR022506">
    <property type="entry name" value="Metallophosphoesterase_PPA1498"/>
</dbReference>
<dbReference type="PROSITE" id="PS51829">
    <property type="entry name" value="P_HOMO_B"/>
    <property type="match status" value="1"/>
</dbReference>
<evidence type="ECO:0000313" key="5">
    <source>
        <dbReference type="Proteomes" id="UP000181951"/>
    </source>
</evidence>
<keyword evidence="1" id="KW-0645">Protease</keyword>
<dbReference type="GO" id="GO:0006508">
    <property type="term" value="P:proteolysis"/>
    <property type="evidence" value="ECO:0007669"/>
    <property type="project" value="UniProtKB-KW"/>
</dbReference>
<protein>
    <submittedName>
        <fullName evidence="4">Metallophosphoesterase, PPA1498 family</fullName>
    </submittedName>
</protein>